<dbReference type="KEGG" id="crq:GCK72_007080"/>
<comment type="caution">
    <text evidence="3">The sequence shown here is derived from an EMBL/GenBank/DDBJ whole genome shotgun (WGS) entry which is preliminary data.</text>
</comment>
<dbReference type="GO" id="GO:0006974">
    <property type="term" value="P:DNA damage response"/>
    <property type="evidence" value="ECO:0007669"/>
    <property type="project" value="InterPro"/>
</dbReference>
<dbReference type="GO" id="GO:0006631">
    <property type="term" value="P:fatty acid metabolic process"/>
    <property type="evidence" value="ECO:0007669"/>
    <property type="project" value="TreeGrafter"/>
</dbReference>
<dbReference type="SUPFAM" id="SSF51197">
    <property type="entry name" value="Clavaminate synthase-like"/>
    <property type="match status" value="1"/>
</dbReference>
<dbReference type="CTD" id="9826166"/>
<proteinExistence type="predicted"/>
<gene>
    <name evidence="3" type="ORF">GCK72_007080</name>
</gene>
<evidence type="ECO:0000259" key="2">
    <source>
        <dbReference type="Pfam" id="PF13532"/>
    </source>
</evidence>
<evidence type="ECO:0000313" key="4">
    <source>
        <dbReference type="Proteomes" id="UP000483820"/>
    </source>
</evidence>
<dbReference type="GeneID" id="9826166"/>
<dbReference type="Gene3D" id="2.60.120.590">
    <property type="entry name" value="Alpha-ketoglutarate-dependent dioxygenase AlkB-like"/>
    <property type="match status" value="1"/>
</dbReference>
<protein>
    <recommendedName>
        <fullName evidence="2">Alpha-ketoglutarate-dependent dioxygenase AlkB-like domain-containing protein</fullName>
    </recommendedName>
</protein>
<dbReference type="GO" id="GO:0005759">
    <property type="term" value="C:mitochondrial matrix"/>
    <property type="evidence" value="ECO:0007669"/>
    <property type="project" value="TreeGrafter"/>
</dbReference>
<comment type="cofactor">
    <cofactor evidence="1">
        <name>Fe(2+)</name>
        <dbReference type="ChEBI" id="CHEBI:29033"/>
    </cofactor>
</comment>
<dbReference type="InterPro" id="IPR032870">
    <property type="entry name" value="ALKBH7-like"/>
</dbReference>
<dbReference type="Pfam" id="PF13532">
    <property type="entry name" value="2OG-FeII_Oxy_2"/>
    <property type="match status" value="1"/>
</dbReference>
<dbReference type="PANTHER" id="PTHR21052:SF0">
    <property type="entry name" value="ALPHA-KETOGLUTARATE-DEPENDENT DIOXYGENASE ALKB HOMOLOG 7, MITOCHONDRIAL"/>
    <property type="match status" value="1"/>
</dbReference>
<reference evidence="3 4" key="1">
    <citation type="submission" date="2019-12" db="EMBL/GenBank/DDBJ databases">
        <title>Chromosome-level assembly of the Caenorhabditis remanei genome.</title>
        <authorList>
            <person name="Teterina A.A."/>
            <person name="Willis J.H."/>
            <person name="Phillips P.C."/>
        </authorList>
    </citation>
    <scope>NUCLEOTIDE SEQUENCE [LARGE SCALE GENOMIC DNA]</scope>
    <source>
        <strain evidence="3 4">PX506</strain>
        <tissue evidence="3">Whole organism</tissue>
    </source>
</reference>
<organism evidence="3 4">
    <name type="scientific">Caenorhabditis remanei</name>
    <name type="common">Caenorhabditis vulgaris</name>
    <dbReference type="NCBI Taxonomy" id="31234"/>
    <lineage>
        <taxon>Eukaryota</taxon>
        <taxon>Metazoa</taxon>
        <taxon>Ecdysozoa</taxon>
        <taxon>Nematoda</taxon>
        <taxon>Chromadorea</taxon>
        <taxon>Rhabditida</taxon>
        <taxon>Rhabditina</taxon>
        <taxon>Rhabditomorpha</taxon>
        <taxon>Rhabditoidea</taxon>
        <taxon>Rhabditidae</taxon>
        <taxon>Peloderinae</taxon>
        <taxon>Caenorhabditis</taxon>
    </lineage>
</organism>
<accession>A0A6A5HMV0</accession>
<dbReference type="InterPro" id="IPR037151">
    <property type="entry name" value="AlkB-like_sf"/>
</dbReference>
<feature type="domain" description="Alpha-ketoglutarate-dependent dioxygenase AlkB-like" evidence="2">
    <location>
        <begin position="111"/>
        <end position="217"/>
    </location>
</feature>
<dbReference type="AlphaFoldDB" id="A0A6A5HMV0"/>
<dbReference type="PANTHER" id="PTHR21052">
    <property type="entry name" value="SPERMATOGENESIS ASSOCIATED 11-RELATED"/>
    <property type="match status" value="1"/>
</dbReference>
<name>A0A6A5HMV0_CAERE</name>
<evidence type="ECO:0000256" key="1">
    <source>
        <dbReference type="ARBA" id="ARBA00001954"/>
    </source>
</evidence>
<evidence type="ECO:0000313" key="3">
    <source>
        <dbReference type="EMBL" id="KAF1767122.1"/>
    </source>
</evidence>
<sequence>MIQGIRGWNILEIMRISRSNLQKALIYFHNLQKWPKELAEEMKTCCYVKKDFITEVEEKSLLTEVEPHMKRLRYEKSHWDDAIHLYREREQRKWRDENLEVISRIRSESFGVNTEHLTYVHILDLHKDGVIKPHIDSIRYCGDVITGVSLLSDAIMRLRHKNRKEELIVDLLMPRRSLYRLGGPGRYEFTHEVLGESESCWEGEKVPRNRRISIICRDLPKVTNRAKEEEIQLKPIPEEN</sequence>
<dbReference type="EMBL" id="WUAV01000002">
    <property type="protein sequence ID" value="KAF1767122.1"/>
    <property type="molecule type" value="Genomic_DNA"/>
</dbReference>
<dbReference type="RefSeq" id="XP_003099933.2">
    <property type="nucleotide sequence ID" value="XM_003099885.2"/>
</dbReference>
<dbReference type="Proteomes" id="UP000483820">
    <property type="component" value="Chromosome II"/>
</dbReference>
<dbReference type="InterPro" id="IPR027450">
    <property type="entry name" value="AlkB-like"/>
</dbReference>